<evidence type="ECO:0000259" key="1">
    <source>
        <dbReference type="Pfam" id="PF11695"/>
    </source>
</evidence>
<dbReference type="OrthoDB" id="2376237at2"/>
<name>A0A561EL89_9ACTN</name>
<dbReference type="AlphaFoldDB" id="A0A561EL89"/>
<evidence type="ECO:0000313" key="3">
    <source>
        <dbReference type="Proteomes" id="UP000318416"/>
    </source>
</evidence>
<dbReference type="Proteomes" id="UP000318416">
    <property type="component" value="Unassembled WGS sequence"/>
</dbReference>
<evidence type="ECO:0000313" key="2">
    <source>
        <dbReference type="EMBL" id="TWE16387.1"/>
    </source>
</evidence>
<dbReference type="SUPFAM" id="SSF54909">
    <property type="entry name" value="Dimeric alpha+beta barrel"/>
    <property type="match status" value="1"/>
</dbReference>
<reference evidence="2 3" key="1">
    <citation type="submission" date="2019-06" db="EMBL/GenBank/DDBJ databases">
        <title>Sequencing the genomes of 1000 actinobacteria strains.</title>
        <authorList>
            <person name="Klenk H.-P."/>
        </authorList>
    </citation>
    <scope>NUCLEOTIDE SEQUENCE [LARGE SCALE GENOMIC DNA]</scope>
    <source>
        <strain evidence="2 3">DSM 41649</strain>
    </source>
</reference>
<dbReference type="RefSeq" id="WP_145788465.1">
    <property type="nucleotide sequence ID" value="NZ_BAAABR010000002.1"/>
</dbReference>
<organism evidence="2 3">
    <name type="scientific">Kitasatospora atroaurantiaca</name>
    <dbReference type="NCBI Taxonomy" id="285545"/>
    <lineage>
        <taxon>Bacteria</taxon>
        <taxon>Bacillati</taxon>
        <taxon>Actinomycetota</taxon>
        <taxon>Actinomycetes</taxon>
        <taxon>Kitasatosporales</taxon>
        <taxon>Streptomycetaceae</taxon>
        <taxon>Kitasatospora</taxon>
    </lineage>
</organism>
<proteinExistence type="predicted"/>
<keyword evidence="3" id="KW-1185">Reference proteome</keyword>
<dbReference type="InterPro" id="IPR011008">
    <property type="entry name" value="Dimeric_a/b-barrel"/>
</dbReference>
<dbReference type="EMBL" id="VIVR01000001">
    <property type="protein sequence ID" value="TWE16387.1"/>
    <property type="molecule type" value="Genomic_DNA"/>
</dbReference>
<sequence length="158" mass="17443">MTTSAGHQLAQVNIARLLAPIDSPQLAGFVAALDPVNALADRADGFVWRLVEGESGNATALRIFGDDWMLVNMSVWRDPAALEAYVYSEEHRAVLRRRREWFEKPAEAMTALWWVPAGHRPTGAEAEQRLVTLRSKGPTAEAFTLRETFPAPDARSGS</sequence>
<dbReference type="InterPro" id="IPR021708">
    <property type="entry name" value="DUF3291"/>
</dbReference>
<comment type="caution">
    <text evidence="2">The sequence shown here is derived from an EMBL/GenBank/DDBJ whole genome shotgun (WGS) entry which is preliminary data.</text>
</comment>
<protein>
    <submittedName>
        <fullName evidence="2">Uncharacterized protein DUF3291</fullName>
    </submittedName>
</protein>
<feature type="domain" description="DUF3291" evidence="1">
    <location>
        <begin position="9"/>
        <end position="147"/>
    </location>
</feature>
<accession>A0A561EL89</accession>
<dbReference type="Pfam" id="PF11695">
    <property type="entry name" value="DUF3291"/>
    <property type="match status" value="1"/>
</dbReference>
<gene>
    <name evidence="2" type="ORF">FB465_1368</name>
</gene>